<organism evidence="1 2">
    <name type="scientific">Melia azedarach</name>
    <name type="common">Chinaberry tree</name>
    <dbReference type="NCBI Taxonomy" id="155640"/>
    <lineage>
        <taxon>Eukaryota</taxon>
        <taxon>Viridiplantae</taxon>
        <taxon>Streptophyta</taxon>
        <taxon>Embryophyta</taxon>
        <taxon>Tracheophyta</taxon>
        <taxon>Spermatophyta</taxon>
        <taxon>Magnoliopsida</taxon>
        <taxon>eudicotyledons</taxon>
        <taxon>Gunneridae</taxon>
        <taxon>Pentapetalae</taxon>
        <taxon>rosids</taxon>
        <taxon>malvids</taxon>
        <taxon>Sapindales</taxon>
        <taxon>Meliaceae</taxon>
        <taxon>Melia</taxon>
    </lineage>
</organism>
<dbReference type="Proteomes" id="UP001164539">
    <property type="component" value="Chromosome 6"/>
</dbReference>
<proteinExistence type="predicted"/>
<gene>
    <name evidence="1" type="ORF">OWV82_012187</name>
</gene>
<keyword evidence="2" id="KW-1185">Reference proteome</keyword>
<accession>A0ACC1Y0P2</accession>
<protein>
    <submittedName>
        <fullName evidence="1">Uncharacterized protein</fullName>
    </submittedName>
</protein>
<name>A0ACC1Y0P2_MELAZ</name>
<comment type="caution">
    <text evidence="1">The sequence shown here is derived from an EMBL/GenBank/DDBJ whole genome shotgun (WGS) entry which is preliminary data.</text>
</comment>
<evidence type="ECO:0000313" key="1">
    <source>
        <dbReference type="EMBL" id="KAJ4717277.1"/>
    </source>
</evidence>
<sequence>MVECVLKGRGDVTELIGGGSIGKRVVNSGQRRWRLSKLQRPIATFSGSRSTVLVVGVWSPASSESDGGLGSSIGGDSTAVRGGRRRW</sequence>
<reference evidence="1 2" key="1">
    <citation type="journal article" date="2023" name="Science">
        <title>Complex scaffold remodeling in plant triterpene biosynthesis.</title>
        <authorList>
            <person name="De La Pena R."/>
            <person name="Hodgson H."/>
            <person name="Liu J.C."/>
            <person name="Stephenson M.J."/>
            <person name="Martin A.C."/>
            <person name="Owen C."/>
            <person name="Harkess A."/>
            <person name="Leebens-Mack J."/>
            <person name="Jimenez L.E."/>
            <person name="Osbourn A."/>
            <person name="Sattely E.S."/>
        </authorList>
    </citation>
    <scope>NUCLEOTIDE SEQUENCE [LARGE SCALE GENOMIC DNA]</scope>
    <source>
        <strain evidence="2">cv. JPN11</strain>
        <tissue evidence="1">Leaf</tissue>
    </source>
</reference>
<dbReference type="EMBL" id="CM051399">
    <property type="protein sequence ID" value="KAJ4717277.1"/>
    <property type="molecule type" value="Genomic_DNA"/>
</dbReference>
<evidence type="ECO:0000313" key="2">
    <source>
        <dbReference type="Proteomes" id="UP001164539"/>
    </source>
</evidence>